<keyword evidence="2" id="KW-1185">Reference proteome</keyword>
<name>A0ABR4I0M6_9EURO</name>
<dbReference type="Proteomes" id="UP001610335">
    <property type="component" value="Unassembled WGS sequence"/>
</dbReference>
<organism evidence="1 2">
    <name type="scientific">Aspergillus cavernicola</name>
    <dbReference type="NCBI Taxonomy" id="176166"/>
    <lineage>
        <taxon>Eukaryota</taxon>
        <taxon>Fungi</taxon>
        <taxon>Dikarya</taxon>
        <taxon>Ascomycota</taxon>
        <taxon>Pezizomycotina</taxon>
        <taxon>Eurotiomycetes</taxon>
        <taxon>Eurotiomycetidae</taxon>
        <taxon>Eurotiales</taxon>
        <taxon>Aspergillaceae</taxon>
        <taxon>Aspergillus</taxon>
        <taxon>Aspergillus subgen. Nidulantes</taxon>
    </lineage>
</organism>
<protein>
    <submittedName>
        <fullName evidence="1">Uncharacterized protein</fullName>
    </submittedName>
</protein>
<evidence type="ECO:0000313" key="2">
    <source>
        <dbReference type="Proteomes" id="UP001610335"/>
    </source>
</evidence>
<proteinExistence type="predicted"/>
<evidence type="ECO:0000313" key="1">
    <source>
        <dbReference type="EMBL" id="KAL2821301.1"/>
    </source>
</evidence>
<gene>
    <name evidence="1" type="ORF">BDW59DRAFT_150351</name>
</gene>
<sequence>MAVENADPAGRGFLGDLSPSILPHYVYHGREQFLKDFRHAVETTSSSTEWFIVQGVDQKTYTSIFLPAEHGPFSRGASYDTELERLLVKMPLSRPHGIASETLNLILYKALMPMGMDRSLGAIGSATHHAAMGGKEADKAWIPSRTPRGRSQDWPSAVLEVAYSESKAKLQSDIRYWLHASDGEVKVVLTLAINPHSPSITIENWGMNNQRHLGQLRQTIQISKTGNNLTITGAPLIIEFERLFLRTPVEPRERNILIDKGELEYLAQQIWSMQQF</sequence>
<reference evidence="1 2" key="1">
    <citation type="submission" date="2024-07" db="EMBL/GenBank/DDBJ databases">
        <title>Section-level genome sequencing and comparative genomics of Aspergillus sections Usti and Cavernicolus.</title>
        <authorList>
            <consortium name="Lawrence Berkeley National Laboratory"/>
            <person name="Nybo J.L."/>
            <person name="Vesth T.C."/>
            <person name="Theobald S."/>
            <person name="Frisvad J.C."/>
            <person name="Larsen T.O."/>
            <person name="Kjaerboelling I."/>
            <person name="Rothschild-Mancinelli K."/>
            <person name="Lyhne E.K."/>
            <person name="Kogle M.E."/>
            <person name="Barry K."/>
            <person name="Clum A."/>
            <person name="Na H."/>
            <person name="Ledsgaard L."/>
            <person name="Lin J."/>
            <person name="Lipzen A."/>
            <person name="Kuo A."/>
            <person name="Riley R."/>
            <person name="Mondo S."/>
            <person name="LaButti K."/>
            <person name="Haridas S."/>
            <person name="Pangalinan J."/>
            <person name="Salamov A.A."/>
            <person name="Simmons B.A."/>
            <person name="Magnuson J.K."/>
            <person name="Chen J."/>
            <person name="Drula E."/>
            <person name="Henrissat B."/>
            <person name="Wiebenga A."/>
            <person name="Lubbers R.J."/>
            <person name="Gomes A.C."/>
            <person name="Makela M.R."/>
            <person name="Stajich J."/>
            <person name="Grigoriev I.V."/>
            <person name="Mortensen U.H."/>
            <person name="De vries R.P."/>
            <person name="Baker S.E."/>
            <person name="Andersen M.R."/>
        </authorList>
    </citation>
    <scope>NUCLEOTIDE SEQUENCE [LARGE SCALE GENOMIC DNA]</scope>
    <source>
        <strain evidence="1 2">CBS 600.67</strain>
    </source>
</reference>
<comment type="caution">
    <text evidence="1">The sequence shown here is derived from an EMBL/GenBank/DDBJ whole genome shotgun (WGS) entry which is preliminary data.</text>
</comment>
<accession>A0ABR4I0M6</accession>
<dbReference type="EMBL" id="JBFXLS010000065">
    <property type="protein sequence ID" value="KAL2821301.1"/>
    <property type="molecule type" value="Genomic_DNA"/>
</dbReference>